<dbReference type="AlphaFoldDB" id="A0A6N8HIE1"/>
<dbReference type="Proteomes" id="UP000433945">
    <property type="component" value="Unassembled WGS sequence"/>
</dbReference>
<name>A0A6N8HIE1_9FLAO</name>
<dbReference type="RefSeq" id="WP_157484777.1">
    <property type="nucleotide sequence ID" value="NZ_JAZDQD010000008.1"/>
</dbReference>
<accession>A0A6N8HIE1</accession>
<proteinExistence type="predicted"/>
<evidence type="ECO:0000313" key="2">
    <source>
        <dbReference type="Proteomes" id="UP000433945"/>
    </source>
</evidence>
<keyword evidence="2" id="KW-1185">Reference proteome</keyword>
<organism evidence="1 2">
    <name type="scientific">Flavobacterium rakeshii</name>
    <dbReference type="NCBI Taxonomy" id="1038845"/>
    <lineage>
        <taxon>Bacteria</taxon>
        <taxon>Pseudomonadati</taxon>
        <taxon>Bacteroidota</taxon>
        <taxon>Flavobacteriia</taxon>
        <taxon>Flavobacteriales</taxon>
        <taxon>Flavobacteriaceae</taxon>
        <taxon>Flavobacterium</taxon>
    </lineage>
</organism>
<protein>
    <submittedName>
        <fullName evidence="1">Uncharacterized protein</fullName>
    </submittedName>
</protein>
<dbReference type="EMBL" id="WOWP01000063">
    <property type="protein sequence ID" value="MUV05529.1"/>
    <property type="molecule type" value="Genomic_DNA"/>
</dbReference>
<reference evidence="1 2" key="1">
    <citation type="submission" date="2019-12" db="EMBL/GenBank/DDBJ databases">
        <authorList>
            <person name="Sun J.-Q."/>
        </authorList>
    </citation>
    <scope>NUCLEOTIDE SEQUENCE [LARGE SCALE GENOMIC DNA]</scope>
    <source>
        <strain evidence="1 2">JCM 17928</strain>
    </source>
</reference>
<dbReference type="OrthoDB" id="1349698at2"/>
<sequence length="162" mass="18493">MKISDLKIREQQLIGALCIVCFCKKYDIQHQDIDEFVSYLLSILITDNLPEWEGEGLKVNIVGRGEPLPQSVENSILPKLRGDFQKIIDNASEIGMADMYGANTSAPVLATQRCMAILAKHKIEVTLPEEFLNDTDEDRWGKPWNDEKFSDLKRYLETYKLG</sequence>
<evidence type="ECO:0000313" key="1">
    <source>
        <dbReference type="EMBL" id="MUV05529.1"/>
    </source>
</evidence>
<gene>
    <name evidence="1" type="ORF">GN157_17580</name>
</gene>
<comment type="caution">
    <text evidence="1">The sequence shown here is derived from an EMBL/GenBank/DDBJ whole genome shotgun (WGS) entry which is preliminary data.</text>
</comment>